<accession>A0A0D8IEY9</accession>
<evidence type="ECO:0000313" key="1">
    <source>
        <dbReference type="EMBL" id="AKL94847.1"/>
    </source>
</evidence>
<dbReference type="STRING" id="84022.CACET_c13820"/>
<dbReference type="RefSeq" id="WP_044823628.1">
    <property type="nucleotide sequence ID" value="NZ_CP009687.1"/>
</dbReference>
<gene>
    <name evidence="1" type="ORF">CACET_c13820</name>
</gene>
<organism evidence="1 2">
    <name type="scientific">Clostridium aceticum</name>
    <dbReference type="NCBI Taxonomy" id="84022"/>
    <lineage>
        <taxon>Bacteria</taxon>
        <taxon>Bacillati</taxon>
        <taxon>Bacillota</taxon>
        <taxon>Clostridia</taxon>
        <taxon>Eubacteriales</taxon>
        <taxon>Clostridiaceae</taxon>
        <taxon>Clostridium</taxon>
    </lineage>
</organism>
<dbReference type="KEGG" id="cace:CACET_c13820"/>
<dbReference type="Proteomes" id="UP000035704">
    <property type="component" value="Chromosome"/>
</dbReference>
<keyword evidence="2" id="KW-1185">Reference proteome</keyword>
<protein>
    <submittedName>
        <fullName evidence="1">Uncharacterized protein</fullName>
    </submittedName>
</protein>
<reference evidence="1 2" key="1">
    <citation type="submission" date="2014-10" db="EMBL/GenBank/DDBJ databases">
        <title>Genome sequence of Clostridium aceticum DSM 1496.</title>
        <authorList>
            <person name="Poehlein A."/>
            <person name="Schiel-Bengelsdorf B."/>
            <person name="Gottschalk G."/>
            <person name="Duerre P."/>
            <person name="Daniel R."/>
        </authorList>
    </citation>
    <scope>NUCLEOTIDE SEQUENCE [LARGE SCALE GENOMIC DNA]</scope>
    <source>
        <strain evidence="1 2">DSM 1496</strain>
    </source>
</reference>
<proteinExistence type="predicted"/>
<sequence length="114" mass="12714">MSKYNFKISITPKEALALVKKGQDADLVHEEFFDLGEGKFTGTLVFEKYYLRAGNRAALIVIADNIKGESTLRSIATGSSQGMFFNFDWGASDDFAYSVKRVLGDFIVKEEKLS</sequence>
<dbReference type="Pfam" id="PF19524">
    <property type="entry name" value="DUF6054"/>
    <property type="match status" value="1"/>
</dbReference>
<dbReference type="EMBL" id="CP009687">
    <property type="protein sequence ID" value="AKL94847.1"/>
    <property type="molecule type" value="Genomic_DNA"/>
</dbReference>
<evidence type="ECO:0000313" key="2">
    <source>
        <dbReference type="Proteomes" id="UP000035704"/>
    </source>
</evidence>
<name>A0A0D8IEY9_9CLOT</name>
<dbReference type="OrthoDB" id="4774735at2"/>
<dbReference type="PATRIC" id="fig|84022.5.peg.2843"/>
<dbReference type="InterPro" id="IPR046117">
    <property type="entry name" value="DUF6054"/>
</dbReference>
<dbReference type="AlphaFoldDB" id="A0A0D8IEY9"/>